<comment type="caution">
    <text evidence="1">The sequence shown here is derived from an EMBL/GenBank/DDBJ whole genome shotgun (WGS) entry which is preliminary data.</text>
</comment>
<protein>
    <submittedName>
        <fullName evidence="1">Uncharacterized protein</fullName>
    </submittedName>
</protein>
<accession>A0A843WVH9</accession>
<sequence length="225" mass="25190">MRFERVVHAGRDLDNRLCDTWRAGSVRRRFGWTHLRKLNAASSLYAILISVIKVSFRPDRVEEALSAAGEELLWLLWQISGGFDIVKARAAREPCEDDARSVGVPLARRFWCASVSSTVRPFGVEVLSDIGVVYTGVVQTCTTSSRVVESFELVLPRGMPQAYWSPASLVFLVPHFRELGLESLKVLGMDLQLCGLQVWCWLVSTVGESDGDYHTNEAGNEEEQE</sequence>
<evidence type="ECO:0000313" key="1">
    <source>
        <dbReference type="EMBL" id="MQM11906.1"/>
    </source>
</evidence>
<gene>
    <name evidence="1" type="ORF">Taro_044822</name>
</gene>
<proteinExistence type="predicted"/>
<organism evidence="1 2">
    <name type="scientific">Colocasia esculenta</name>
    <name type="common">Wild taro</name>
    <name type="synonym">Arum esculentum</name>
    <dbReference type="NCBI Taxonomy" id="4460"/>
    <lineage>
        <taxon>Eukaryota</taxon>
        <taxon>Viridiplantae</taxon>
        <taxon>Streptophyta</taxon>
        <taxon>Embryophyta</taxon>
        <taxon>Tracheophyta</taxon>
        <taxon>Spermatophyta</taxon>
        <taxon>Magnoliopsida</taxon>
        <taxon>Liliopsida</taxon>
        <taxon>Araceae</taxon>
        <taxon>Aroideae</taxon>
        <taxon>Colocasieae</taxon>
        <taxon>Colocasia</taxon>
    </lineage>
</organism>
<reference evidence="1" key="1">
    <citation type="submission" date="2017-07" db="EMBL/GenBank/DDBJ databases">
        <title>Taro Niue Genome Assembly and Annotation.</title>
        <authorList>
            <person name="Atibalentja N."/>
            <person name="Keating K."/>
            <person name="Fields C.J."/>
        </authorList>
    </citation>
    <scope>NUCLEOTIDE SEQUENCE</scope>
    <source>
        <strain evidence="1">Niue_2</strain>
        <tissue evidence="1">Leaf</tissue>
    </source>
</reference>
<keyword evidence="2" id="KW-1185">Reference proteome</keyword>
<dbReference type="AlphaFoldDB" id="A0A843WVH9"/>
<dbReference type="EMBL" id="NMUH01005141">
    <property type="protein sequence ID" value="MQM11906.1"/>
    <property type="molecule type" value="Genomic_DNA"/>
</dbReference>
<dbReference type="Proteomes" id="UP000652761">
    <property type="component" value="Unassembled WGS sequence"/>
</dbReference>
<name>A0A843WVH9_COLES</name>
<evidence type="ECO:0000313" key="2">
    <source>
        <dbReference type="Proteomes" id="UP000652761"/>
    </source>
</evidence>